<name>A0A060I963_RHIET</name>
<evidence type="ECO:0000313" key="1">
    <source>
        <dbReference type="EMBL" id="AIC28131.1"/>
    </source>
</evidence>
<evidence type="ECO:0000313" key="2">
    <source>
        <dbReference type="Proteomes" id="UP000027180"/>
    </source>
</evidence>
<dbReference type="KEGG" id="rei:IE4771_CH03037"/>
<reference evidence="1 2" key="1">
    <citation type="submission" date="2013-12" db="EMBL/GenBank/DDBJ databases">
        <title>Complete genome sequence of Rhizobium etli bv. mimosae IE4771.</title>
        <authorList>
            <person name="Bustos P."/>
            <person name="Santamaria R.I."/>
            <person name="Lozano L."/>
            <person name="Ormeno-Orrillo E."/>
            <person name="Rogel M.A."/>
            <person name="Romero D."/>
            <person name="Cevallos M.A."/>
            <person name="Martinez-Romero E."/>
            <person name="Gonzalez V."/>
        </authorList>
    </citation>
    <scope>NUCLEOTIDE SEQUENCE [LARGE SCALE GENOMIC DNA]</scope>
    <source>
        <strain evidence="1 2">IE4771</strain>
    </source>
</reference>
<dbReference type="Pfam" id="PF20383">
    <property type="entry name" value="DUF6678"/>
    <property type="match status" value="1"/>
</dbReference>
<protein>
    <submittedName>
        <fullName evidence="1">Uncharacterized protein</fullName>
    </submittedName>
</protein>
<dbReference type="AlphaFoldDB" id="A0A060I963"/>
<proteinExistence type="predicted"/>
<sequence length="118" mass="13518">MVERYDQSAVKGSDMLNPVMNNTKWDEVRLAMYALDPSPAWSTLVANGHRYGPDREWFYHFRNGGYEDIVHVDIHVTTSHQRELVQSALRKIHVPGEETADGFCVFGYAERGQVTAYI</sequence>
<dbReference type="InterPro" id="IPR046500">
    <property type="entry name" value="DUF6678"/>
</dbReference>
<dbReference type="HOGENOM" id="CLU_2318576_0_0_5"/>
<dbReference type="Proteomes" id="UP000027180">
    <property type="component" value="Chromosome"/>
</dbReference>
<dbReference type="RefSeq" id="WP_245308014.1">
    <property type="nucleotide sequence ID" value="NZ_CP006986.1"/>
</dbReference>
<organism evidence="1 2">
    <name type="scientific">Rhizobium etli bv. mimosae str. IE4771</name>
    <dbReference type="NCBI Taxonomy" id="1432050"/>
    <lineage>
        <taxon>Bacteria</taxon>
        <taxon>Pseudomonadati</taxon>
        <taxon>Pseudomonadota</taxon>
        <taxon>Alphaproteobacteria</taxon>
        <taxon>Hyphomicrobiales</taxon>
        <taxon>Rhizobiaceae</taxon>
        <taxon>Rhizobium/Agrobacterium group</taxon>
        <taxon>Rhizobium</taxon>
    </lineage>
</organism>
<accession>A0A060I963</accession>
<gene>
    <name evidence="1" type="ORF">IE4771_CH03037</name>
</gene>
<dbReference type="EMBL" id="CP006986">
    <property type="protein sequence ID" value="AIC28131.1"/>
    <property type="molecule type" value="Genomic_DNA"/>
</dbReference>